<keyword evidence="3 8" id="KW-0963">Cytoplasm</keyword>
<evidence type="ECO:0000256" key="7">
    <source>
        <dbReference type="ARBA" id="ARBA00044633"/>
    </source>
</evidence>
<dbReference type="GO" id="GO:0009073">
    <property type="term" value="P:aromatic amino acid family biosynthetic process"/>
    <property type="evidence" value="ECO:0007669"/>
    <property type="project" value="UniProtKB-KW"/>
</dbReference>
<evidence type="ECO:0000256" key="2">
    <source>
        <dbReference type="ARBA" id="ARBA00009948"/>
    </source>
</evidence>
<comment type="function">
    <text evidence="8">Catalyzes the transfer of the enolpyruvyl moiety of phosphoenolpyruvate (PEP) to the 5-hydroxyl of shikimate-3-phosphate (S3P) to produce enolpyruvyl shikimate-3-phosphate and inorganic phosphate.</text>
</comment>
<feature type="binding site" evidence="8">
    <location>
        <position position="171"/>
    </location>
    <ligand>
        <name>phosphoenolpyruvate</name>
        <dbReference type="ChEBI" id="CHEBI:58702"/>
    </ligand>
</feature>
<keyword evidence="6 8" id="KW-0057">Aromatic amino acid biosynthesis</keyword>
<comment type="caution">
    <text evidence="8">Lacks conserved residue(s) required for the propagation of feature annotation.</text>
</comment>
<dbReference type="GO" id="GO:0005737">
    <property type="term" value="C:cytoplasm"/>
    <property type="evidence" value="ECO:0007669"/>
    <property type="project" value="UniProtKB-SubCell"/>
</dbReference>
<evidence type="ECO:0000256" key="1">
    <source>
        <dbReference type="ARBA" id="ARBA00004811"/>
    </source>
</evidence>
<evidence type="ECO:0000256" key="6">
    <source>
        <dbReference type="ARBA" id="ARBA00023141"/>
    </source>
</evidence>
<feature type="binding site" evidence="8">
    <location>
        <position position="350"/>
    </location>
    <ligand>
        <name>3-phosphoshikimate</name>
        <dbReference type="ChEBI" id="CHEBI:145989"/>
    </ligand>
</feature>
<comment type="pathway">
    <text evidence="1 8">Metabolic intermediate biosynthesis; chorismate biosynthesis; chorismate from D-erythrose 4-phosphate and phosphoenolpyruvate: step 6/7.</text>
</comment>
<dbReference type="Gene3D" id="3.65.10.10">
    <property type="entry name" value="Enolpyruvate transferase domain"/>
    <property type="match status" value="2"/>
</dbReference>
<dbReference type="InterPro" id="IPR001986">
    <property type="entry name" value="Enolpyruvate_Tfrase_dom"/>
</dbReference>
<reference evidence="11 12" key="1">
    <citation type="journal article" date="2019" name="Nat. Microbiol.">
        <title>Mediterranean grassland soil C-N compound turnover is dependent on rainfall and depth, and is mediated by genomically divergent microorganisms.</title>
        <authorList>
            <person name="Diamond S."/>
            <person name="Andeer P.F."/>
            <person name="Li Z."/>
            <person name="Crits-Christoph A."/>
            <person name="Burstein D."/>
            <person name="Anantharaman K."/>
            <person name="Lane K.R."/>
            <person name="Thomas B.C."/>
            <person name="Pan C."/>
            <person name="Northen T.R."/>
            <person name="Banfield J.F."/>
        </authorList>
    </citation>
    <scope>NUCLEOTIDE SEQUENCE [LARGE SCALE GENOMIC DNA]</scope>
    <source>
        <strain evidence="11">WS_2</strain>
    </source>
</reference>
<dbReference type="PANTHER" id="PTHR21090:SF5">
    <property type="entry name" value="PENTAFUNCTIONAL AROM POLYPEPTIDE"/>
    <property type="match status" value="1"/>
</dbReference>
<dbReference type="Pfam" id="PF00275">
    <property type="entry name" value="EPSP_synthase"/>
    <property type="match status" value="1"/>
</dbReference>
<dbReference type="EC" id="2.5.1.19" evidence="8"/>
<comment type="catalytic activity">
    <reaction evidence="7">
        <text>3-phosphoshikimate + phosphoenolpyruvate = 5-O-(1-carboxyvinyl)-3-phosphoshikimate + phosphate</text>
        <dbReference type="Rhea" id="RHEA:21256"/>
        <dbReference type="ChEBI" id="CHEBI:43474"/>
        <dbReference type="ChEBI" id="CHEBI:57701"/>
        <dbReference type="ChEBI" id="CHEBI:58702"/>
        <dbReference type="ChEBI" id="CHEBI:145989"/>
        <dbReference type="EC" id="2.5.1.19"/>
    </reaction>
    <physiologicalReaction direction="left-to-right" evidence="7">
        <dbReference type="Rhea" id="RHEA:21257"/>
    </physiologicalReaction>
</comment>
<dbReference type="PROSITE" id="PS00104">
    <property type="entry name" value="EPSP_SYNTHASE_1"/>
    <property type="match status" value="1"/>
</dbReference>
<dbReference type="InterPro" id="IPR006264">
    <property type="entry name" value="EPSP_synthase"/>
</dbReference>
<dbReference type="InterPro" id="IPR013792">
    <property type="entry name" value="RNA3'P_cycl/enolpyr_Trfase_a/b"/>
</dbReference>
<feature type="binding site" evidence="8">
    <location>
        <position position="169"/>
    </location>
    <ligand>
        <name>3-phosphoshikimate</name>
        <dbReference type="ChEBI" id="CHEBI:145989"/>
    </ligand>
</feature>
<keyword evidence="4 8" id="KW-0028">Amino-acid biosynthesis</keyword>
<feature type="binding site" evidence="8">
    <location>
        <position position="96"/>
    </location>
    <ligand>
        <name>phosphoenolpyruvate</name>
        <dbReference type="ChEBI" id="CHEBI:58702"/>
    </ligand>
</feature>
<dbReference type="PIRSF" id="PIRSF000505">
    <property type="entry name" value="EPSPS"/>
    <property type="match status" value="1"/>
</dbReference>
<dbReference type="SUPFAM" id="SSF55205">
    <property type="entry name" value="EPT/RTPC-like"/>
    <property type="match status" value="1"/>
</dbReference>
<evidence type="ECO:0000256" key="5">
    <source>
        <dbReference type="ARBA" id="ARBA00022679"/>
    </source>
</evidence>
<sequence length="473" mass="48192">MRLIVHPGAPLEGSVRPPGDKSITHRAYVLGLVGEGLTVVESPNPGADCGATLACAARLGAACDSFAAGVEARVEIRGCAGDLIEPDRVLECGNSGTTLRLMAGVLAAQPFLAVLSGDESLNRRPVARVIEPLRRMGATLTARDGDRLPPLVVRGGRLNGIRYDLPVASAQVASCVLLAALKAEGETEVTLPGPARDHTERMLRAFGVKVESTARNGSGPRLRLAGPARPRATRLRVPGDFSAAAFFLAAAAATPGGSVTALGVGLNPTRTALLDALVQMGARVEVRALPEAGEEPVGDITVTGPERLLGIELPAEWVPRMIDEIPAWAIAAATAAGRSRLSGAAELRVKESDRLALLAANLGALGIVVRERPDGLEIEGATVAGGAVRTGGDHRIAMAFAVLGTRAAGPIAIDDASSIATSYPGFADALTALGGRMEPAATSAREPASGGRRPTGPASAATSGPATGRGRAS</sequence>
<dbReference type="EMBL" id="VBOS01000149">
    <property type="protein sequence ID" value="TMQ56797.1"/>
    <property type="molecule type" value="Genomic_DNA"/>
</dbReference>
<keyword evidence="5 8" id="KW-0808">Transferase</keyword>
<dbReference type="HAMAP" id="MF_00210">
    <property type="entry name" value="EPSP_synth"/>
    <property type="match status" value="1"/>
</dbReference>
<evidence type="ECO:0000256" key="4">
    <source>
        <dbReference type="ARBA" id="ARBA00022605"/>
    </source>
</evidence>
<evidence type="ECO:0000256" key="8">
    <source>
        <dbReference type="HAMAP-Rule" id="MF_00210"/>
    </source>
</evidence>
<dbReference type="GO" id="GO:0008652">
    <property type="term" value="P:amino acid biosynthetic process"/>
    <property type="evidence" value="ECO:0007669"/>
    <property type="project" value="UniProtKB-KW"/>
</dbReference>
<evidence type="ECO:0000256" key="9">
    <source>
        <dbReference type="SAM" id="MobiDB-lite"/>
    </source>
</evidence>
<feature type="binding site" evidence="8">
    <location>
        <position position="21"/>
    </location>
    <ligand>
        <name>3-phosphoshikimate</name>
        <dbReference type="ChEBI" id="CHEBI:145989"/>
    </ligand>
</feature>
<dbReference type="GO" id="GO:0003866">
    <property type="term" value="F:3-phosphoshikimate 1-carboxyvinyltransferase activity"/>
    <property type="evidence" value="ECO:0007669"/>
    <property type="project" value="UniProtKB-UniRule"/>
</dbReference>
<feature type="binding site" evidence="8">
    <location>
        <position position="124"/>
    </location>
    <ligand>
        <name>phosphoenolpyruvate</name>
        <dbReference type="ChEBI" id="CHEBI:58702"/>
    </ligand>
</feature>
<feature type="binding site" evidence="8">
    <location>
        <position position="323"/>
    </location>
    <ligand>
        <name>3-phosphoshikimate</name>
        <dbReference type="ChEBI" id="CHEBI:145989"/>
    </ligand>
</feature>
<dbReference type="UniPathway" id="UPA00053">
    <property type="reaction ID" value="UER00089"/>
</dbReference>
<dbReference type="AlphaFoldDB" id="A0A538SZH9"/>
<organism evidence="11 12">
    <name type="scientific">Eiseniibacteriota bacterium</name>
    <dbReference type="NCBI Taxonomy" id="2212470"/>
    <lineage>
        <taxon>Bacteria</taxon>
        <taxon>Candidatus Eiseniibacteriota</taxon>
    </lineage>
</organism>
<feature type="binding site" evidence="8">
    <location>
        <position position="21"/>
    </location>
    <ligand>
        <name>phosphoenolpyruvate</name>
        <dbReference type="ChEBI" id="CHEBI:58702"/>
    </ligand>
</feature>
<feature type="binding site" evidence="8">
    <location>
        <position position="22"/>
    </location>
    <ligand>
        <name>3-phosphoshikimate</name>
        <dbReference type="ChEBI" id="CHEBI:145989"/>
    </ligand>
</feature>
<evidence type="ECO:0000313" key="11">
    <source>
        <dbReference type="EMBL" id="TMQ56797.1"/>
    </source>
</evidence>
<feature type="binding site" evidence="8">
    <location>
        <position position="354"/>
    </location>
    <ligand>
        <name>phosphoenolpyruvate</name>
        <dbReference type="ChEBI" id="CHEBI:58702"/>
    </ligand>
</feature>
<dbReference type="CDD" id="cd01556">
    <property type="entry name" value="EPSP_synthase"/>
    <property type="match status" value="1"/>
</dbReference>
<feature type="region of interest" description="Disordered" evidence="9">
    <location>
        <begin position="437"/>
        <end position="473"/>
    </location>
</feature>
<dbReference type="InterPro" id="IPR036968">
    <property type="entry name" value="Enolpyruvate_Tfrase_sf"/>
</dbReference>
<evidence type="ECO:0000256" key="3">
    <source>
        <dbReference type="ARBA" id="ARBA00022490"/>
    </source>
</evidence>
<comment type="caution">
    <text evidence="11">The sequence shown here is derived from an EMBL/GenBank/DDBJ whole genome shotgun (WGS) entry which is preliminary data.</text>
</comment>
<dbReference type="NCBIfam" id="TIGR01356">
    <property type="entry name" value="aroA"/>
    <property type="match status" value="1"/>
</dbReference>
<evidence type="ECO:0000259" key="10">
    <source>
        <dbReference type="Pfam" id="PF00275"/>
    </source>
</evidence>
<feature type="active site" description="Proton acceptor" evidence="8">
    <location>
        <position position="323"/>
    </location>
</feature>
<evidence type="ECO:0000313" key="12">
    <source>
        <dbReference type="Proteomes" id="UP000317716"/>
    </source>
</evidence>
<name>A0A538SZH9_UNCEI</name>
<comment type="subcellular location">
    <subcellularLocation>
        <location evidence="8">Cytoplasm</location>
    </subcellularLocation>
</comment>
<dbReference type="PROSITE" id="PS00885">
    <property type="entry name" value="EPSP_SYNTHASE_2"/>
    <property type="match status" value="1"/>
</dbReference>
<comment type="subunit">
    <text evidence="8">Monomer.</text>
</comment>
<dbReference type="GO" id="GO:0009423">
    <property type="term" value="P:chorismate biosynthetic process"/>
    <property type="evidence" value="ECO:0007669"/>
    <property type="project" value="UniProtKB-UniRule"/>
</dbReference>
<accession>A0A538SZH9</accession>
<dbReference type="FunFam" id="3.65.10.10:FF:000005">
    <property type="entry name" value="3-phosphoshikimate 1-carboxyvinyltransferase"/>
    <property type="match status" value="1"/>
</dbReference>
<feature type="binding site" evidence="8">
    <location>
        <position position="395"/>
    </location>
    <ligand>
        <name>phosphoenolpyruvate</name>
        <dbReference type="ChEBI" id="CHEBI:58702"/>
    </ligand>
</feature>
<feature type="binding site" evidence="8">
    <location>
        <position position="171"/>
    </location>
    <ligand>
        <name>3-phosphoshikimate</name>
        <dbReference type="ChEBI" id="CHEBI:145989"/>
    </ligand>
</feature>
<comment type="similarity">
    <text evidence="2 8">Belongs to the EPSP synthase family.</text>
</comment>
<feature type="domain" description="Enolpyruvate transferase" evidence="10">
    <location>
        <begin position="6"/>
        <end position="430"/>
    </location>
</feature>
<dbReference type="PANTHER" id="PTHR21090">
    <property type="entry name" value="AROM/DEHYDROQUINATE SYNTHASE"/>
    <property type="match status" value="1"/>
</dbReference>
<protein>
    <recommendedName>
        <fullName evidence="8">3-phosphoshikimate 1-carboxyvinyltransferase</fullName>
        <ecNumber evidence="8">2.5.1.19</ecNumber>
    </recommendedName>
    <alternativeName>
        <fullName evidence="8">5-enolpyruvylshikimate-3-phosphate synthase</fullName>
        <shortName evidence="8">EPSP synthase</shortName>
        <shortName evidence="8">EPSPS</shortName>
    </alternativeName>
</protein>
<dbReference type="Proteomes" id="UP000317716">
    <property type="component" value="Unassembled WGS sequence"/>
</dbReference>
<feature type="binding site" evidence="8">
    <location>
        <position position="26"/>
    </location>
    <ligand>
        <name>3-phosphoshikimate</name>
        <dbReference type="ChEBI" id="CHEBI:145989"/>
    </ligand>
</feature>
<gene>
    <name evidence="8 11" type="primary">aroA</name>
    <name evidence="11" type="ORF">E6K72_04335</name>
</gene>
<dbReference type="InterPro" id="IPR023193">
    <property type="entry name" value="EPSP_synthase_CS"/>
</dbReference>
<proteinExistence type="inferred from homology"/>